<evidence type="ECO:0000313" key="5">
    <source>
        <dbReference type="Proteomes" id="UP000240608"/>
    </source>
</evidence>
<evidence type="ECO:0000256" key="2">
    <source>
        <dbReference type="ARBA" id="ARBA00022842"/>
    </source>
</evidence>
<sequence length="159" mass="17350">TFTPTGLILSRQAIKDLPHEDRYTQAQGAKKGAYVVKEGQDAKIILLGNGSEVSTLFEASELLEKDGISVDIVSVPSEGLFRSQSQNYQKSVLNSGKFFIGLTAGLPATLESLVGWNGEVIGLDHFGYSAPAEVLDQKFGFTAEEIYKKVKIFHKKLNL</sequence>
<evidence type="ECO:0000256" key="1">
    <source>
        <dbReference type="ARBA" id="ARBA00022723"/>
    </source>
</evidence>
<protein>
    <submittedName>
        <fullName evidence="4">Transketolase</fullName>
    </submittedName>
</protein>
<dbReference type="PANTHER" id="PTHR43522:SF2">
    <property type="entry name" value="TRANSKETOLASE 1-RELATED"/>
    <property type="match status" value="1"/>
</dbReference>
<keyword evidence="1" id="KW-0479">Metal-binding</keyword>
<dbReference type="Pfam" id="PF22613">
    <property type="entry name" value="Transketolase_C_1"/>
    <property type="match status" value="1"/>
</dbReference>
<evidence type="ECO:0000259" key="3">
    <source>
        <dbReference type="Pfam" id="PF22613"/>
    </source>
</evidence>
<reference evidence="4 5" key="1">
    <citation type="submission" date="2018-03" db="EMBL/GenBank/DDBJ databases">
        <title>Cross-interface Injection: A General Nanoliter Liquid Handling Method Applied to Single Cells Genome Amplification Automated Nanoliter Liquid Handling Applied to Single Cell Multiple Displacement Amplification.</title>
        <authorList>
            <person name="Yun J."/>
            <person name="Xu P."/>
            <person name="Xu J."/>
            <person name="Dai X."/>
            <person name="Wang Y."/>
            <person name="Zheng X."/>
            <person name="Cao C."/>
            <person name="Yi Q."/>
            <person name="Zhu Y."/>
            <person name="Wang L."/>
            <person name="Dong Z."/>
            <person name="Huang Y."/>
            <person name="Huang L."/>
            <person name="Du W."/>
        </authorList>
    </citation>
    <scope>NUCLEOTIDE SEQUENCE [LARGE SCALE GENOMIC DNA]</scope>
    <source>
        <strain evidence="4 5">Z-D1-2</strain>
    </source>
</reference>
<dbReference type="InterPro" id="IPR009014">
    <property type="entry name" value="Transketo_C/PFOR_II"/>
</dbReference>
<dbReference type="PANTHER" id="PTHR43522">
    <property type="entry name" value="TRANSKETOLASE"/>
    <property type="match status" value="1"/>
</dbReference>
<feature type="non-terminal residue" evidence="4">
    <location>
        <position position="1"/>
    </location>
</feature>
<dbReference type="InterPro" id="IPR055152">
    <property type="entry name" value="Transketolase-like_C_2"/>
</dbReference>
<name>A0A2T4DC70_9BACT</name>
<evidence type="ECO:0000313" key="4">
    <source>
        <dbReference type="EMBL" id="PTB91439.1"/>
    </source>
</evidence>
<accession>A0A2T4DC70</accession>
<keyword evidence="2" id="KW-0460">Magnesium</keyword>
<dbReference type="EMBL" id="PYVU01000377">
    <property type="protein sequence ID" value="PTB91439.1"/>
    <property type="molecule type" value="Genomic_DNA"/>
</dbReference>
<dbReference type="Gene3D" id="3.40.50.920">
    <property type="match status" value="1"/>
</dbReference>
<proteinExistence type="predicted"/>
<dbReference type="GO" id="GO:0004802">
    <property type="term" value="F:transketolase activity"/>
    <property type="evidence" value="ECO:0007669"/>
    <property type="project" value="TreeGrafter"/>
</dbReference>
<dbReference type="Proteomes" id="UP000240608">
    <property type="component" value="Unassembled WGS sequence"/>
</dbReference>
<dbReference type="InterPro" id="IPR033247">
    <property type="entry name" value="Transketolase_fam"/>
</dbReference>
<gene>
    <name evidence="4" type="ORF">C9994_15545</name>
</gene>
<feature type="domain" description="Transketolase-like C-terminal" evidence="3">
    <location>
        <begin position="32"/>
        <end position="142"/>
    </location>
</feature>
<dbReference type="AlphaFoldDB" id="A0A2T4DC70"/>
<dbReference type="SUPFAM" id="SSF52922">
    <property type="entry name" value="TK C-terminal domain-like"/>
    <property type="match status" value="1"/>
</dbReference>
<dbReference type="GO" id="GO:0005829">
    <property type="term" value="C:cytosol"/>
    <property type="evidence" value="ECO:0007669"/>
    <property type="project" value="TreeGrafter"/>
</dbReference>
<dbReference type="GO" id="GO:0006098">
    <property type="term" value="P:pentose-phosphate shunt"/>
    <property type="evidence" value="ECO:0007669"/>
    <property type="project" value="TreeGrafter"/>
</dbReference>
<organism evidence="4 5">
    <name type="scientific">Marivirga lumbricoides</name>
    <dbReference type="NCBI Taxonomy" id="1046115"/>
    <lineage>
        <taxon>Bacteria</taxon>
        <taxon>Pseudomonadati</taxon>
        <taxon>Bacteroidota</taxon>
        <taxon>Cytophagia</taxon>
        <taxon>Cytophagales</taxon>
        <taxon>Marivirgaceae</taxon>
        <taxon>Marivirga</taxon>
    </lineage>
</organism>
<comment type="caution">
    <text evidence="4">The sequence shown here is derived from an EMBL/GenBank/DDBJ whole genome shotgun (WGS) entry which is preliminary data.</text>
</comment>
<dbReference type="GO" id="GO:0046872">
    <property type="term" value="F:metal ion binding"/>
    <property type="evidence" value="ECO:0007669"/>
    <property type="project" value="UniProtKB-KW"/>
</dbReference>